<keyword evidence="2" id="KW-1185">Reference proteome</keyword>
<reference evidence="1" key="1">
    <citation type="submission" date="2022-10" db="EMBL/GenBank/DDBJ databases">
        <title>Roseovarius pelagicus sp. nov., isolated from Arctic seawater.</title>
        <authorList>
            <person name="Hong Y.W."/>
            <person name="Hwang C.Y."/>
        </authorList>
    </citation>
    <scope>NUCLEOTIDE SEQUENCE</scope>
    <source>
        <strain evidence="1">HL-MP18</strain>
        <plasmid evidence="1">unnamed3</plasmid>
    </source>
</reference>
<name>A0ABY6DGT7_9RHOB</name>
<accession>A0ABY6DGT7</accession>
<dbReference type="EMBL" id="CP106739">
    <property type="protein sequence ID" value="UXX85255.1"/>
    <property type="molecule type" value="Genomic_DNA"/>
</dbReference>
<evidence type="ECO:0000313" key="1">
    <source>
        <dbReference type="EMBL" id="UXX85255.1"/>
    </source>
</evidence>
<proteinExistence type="predicted"/>
<organism evidence="1 2">
    <name type="scientific">Roseovarius pelagicus</name>
    <dbReference type="NCBI Taxonomy" id="2980108"/>
    <lineage>
        <taxon>Bacteria</taxon>
        <taxon>Pseudomonadati</taxon>
        <taxon>Pseudomonadota</taxon>
        <taxon>Alphaproteobacteria</taxon>
        <taxon>Rhodobacterales</taxon>
        <taxon>Roseobacteraceae</taxon>
        <taxon>Roseovarius</taxon>
    </lineage>
</organism>
<dbReference type="RefSeq" id="WP_263049225.1">
    <property type="nucleotide sequence ID" value="NZ_CP106739.1"/>
</dbReference>
<geneLocation type="plasmid" evidence="1 2">
    <name>unnamed3</name>
</geneLocation>
<dbReference type="Proteomes" id="UP001064087">
    <property type="component" value="Plasmid unnamed3"/>
</dbReference>
<keyword evidence="1" id="KW-0614">Plasmid</keyword>
<dbReference type="GO" id="GO:0016787">
    <property type="term" value="F:hydrolase activity"/>
    <property type="evidence" value="ECO:0007669"/>
    <property type="project" value="UniProtKB-KW"/>
</dbReference>
<evidence type="ECO:0000313" key="2">
    <source>
        <dbReference type="Proteomes" id="UP001064087"/>
    </source>
</evidence>
<sequence length="266" mass="30878">MTERRISTVRPSPGWRAVRRLLRREVRRTCRRHLGNRALRLENGDTLRWLPEEIDSFLATLEQTVADMRDVAEVQTLPNAGSRLMVELAIYTIAADAALRRHEVRVECAHSVVADVGWDLYRRLLRLSSLPSRIVSRDPGRRLRWTIRALLIFPFRPVGAPGYETRVFRDGDDLNTHFTHCPPQTFARKAFARYEDPELLEAFRQSWCRYDWPGADFIASDGKRGHYQRPHTLSAGDRVCDMCWKAQAYGQMSRPNGTSRFDERNV</sequence>
<gene>
    <name evidence="1" type="ORF">N7U68_20640</name>
</gene>
<keyword evidence="1" id="KW-0378">Hydrolase</keyword>
<protein>
    <submittedName>
        <fullName evidence="1">L-2-amino-thiazoline-4-carboxylic acid hydrolase</fullName>
    </submittedName>
</protein>